<dbReference type="InterPro" id="IPR050595">
    <property type="entry name" value="Bact_response_regulator"/>
</dbReference>
<dbReference type="GeneID" id="60422883"/>
<dbReference type="PANTHER" id="PTHR44591">
    <property type="entry name" value="STRESS RESPONSE REGULATOR PROTEIN 1"/>
    <property type="match status" value="1"/>
</dbReference>
<dbReference type="OrthoDB" id="9652at2157"/>
<dbReference type="Pfam" id="PF00072">
    <property type="entry name" value="Response_reg"/>
    <property type="match status" value="1"/>
</dbReference>
<dbReference type="Proteomes" id="UP000058925">
    <property type="component" value="Chromosome"/>
</dbReference>
<dbReference type="SMART" id="SM00448">
    <property type="entry name" value="REC"/>
    <property type="match status" value="1"/>
</dbReference>
<evidence type="ECO:0000313" key="4">
    <source>
        <dbReference type="Proteomes" id="UP000058925"/>
    </source>
</evidence>
<evidence type="ECO:0000313" key="3">
    <source>
        <dbReference type="EMBL" id="ALI37200.1"/>
    </source>
</evidence>
<keyword evidence="4" id="KW-1185">Reference proteome</keyword>
<sequence>MSHRNPGASYNRIGEPSIAIIDDEKDLLFVYKKALELQRLKVVTFDDSSVALNELKVRYKKYSMILVDIRMPKVNGYQLINEIKRIDPSIKTILMSAYDVSDLEVHDNLNDGVKIDRIMHKPFSLIKLISTVKTLLEK</sequence>
<evidence type="ECO:0000259" key="2">
    <source>
        <dbReference type="PROSITE" id="PS50110"/>
    </source>
</evidence>
<dbReference type="RefSeq" id="WP_196816309.1">
    <property type="nucleotide sequence ID" value="NZ_CP012850.1"/>
</dbReference>
<dbReference type="InterPro" id="IPR001789">
    <property type="entry name" value="Sig_transdc_resp-reg_receiver"/>
</dbReference>
<dbReference type="PROSITE" id="PS50110">
    <property type="entry name" value="RESPONSE_REGULATORY"/>
    <property type="match status" value="1"/>
</dbReference>
<dbReference type="EMBL" id="CP012850">
    <property type="protein sequence ID" value="ALI37200.1"/>
    <property type="molecule type" value="Genomic_DNA"/>
</dbReference>
<reference evidence="4" key="1">
    <citation type="submission" date="2015-10" db="EMBL/GenBank/DDBJ databases">
        <title>Niche specialization of a soil ammonia-oxidizing archaeon, Candidatus Nitrosocosmicus oleophilus.</title>
        <authorList>
            <person name="Jung M.-Y."/>
            <person name="Rhee S.-K."/>
        </authorList>
    </citation>
    <scope>NUCLEOTIDE SEQUENCE [LARGE SCALE GENOMIC DNA]</scope>
    <source>
        <strain evidence="4">MY3</strain>
    </source>
</reference>
<proteinExistence type="predicted"/>
<dbReference type="SUPFAM" id="SSF52172">
    <property type="entry name" value="CheY-like"/>
    <property type="match status" value="1"/>
</dbReference>
<dbReference type="KEGG" id="taa:NMY3_03013"/>
<dbReference type="AlphaFoldDB" id="A0A654M2G9"/>
<feature type="domain" description="Response regulatory" evidence="2">
    <location>
        <begin position="17"/>
        <end position="136"/>
    </location>
</feature>
<accession>A0A654M2G9</accession>
<dbReference type="GO" id="GO:0000160">
    <property type="term" value="P:phosphorelay signal transduction system"/>
    <property type="evidence" value="ECO:0007669"/>
    <property type="project" value="InterPro"/>
</dbReference>
<gene>
    <name evidence="3" type="primary">dctD_4</name>
    <name evidence="3" type="ORF">NMY3_03013</name>
</gene>
<dbReference type="InterPro" id="IPR011006">
    <property type="entry name" value="CheY-like_superfamily"/>
</dbReference>
<evidence type="ECO:0000256" key="1">
    <source>
        <dbReference type="ARBA" id="ARBA00022553"/>
    </source>
</evidence>
<keyword evidence="1" id="KW-0597">Phosphoprotein</keyword>
<dbReference type="PANTHER" id="PTHR44591:SF3">
    <property type="entry name" value="RESPONSE REGULATORY DOMAIN-CONTAINING PROTEIN"/>
    <property type="match status" value="1"/>
</dbReference>
<organism evidence="3 4">
    <name type="scientific">Candidatus Nitrosocosmicus oleophilus</name>
    <dbReference type="NCBI Taxonomy" id="1353260"/>
    <lineage>
        <taxon>Archaea</taxon>
        <taxon>Nitrososphaerota</taxon>
        <taxon>Nitrososphaeria</taxon>
        <taxon>Nitrososphaerales</taxon>
        <taxon>Nitrososphaeraceae</taxon>
        <taxon>Candidatus Nitrosocosmicus</taxon>
    </lineage>
</organism>
<protein>
    <submittedName>
        <fullName evidence="3">C4-dicarboxylate transport transcriptional regulatory protein DctD</fullName>
    </submittedName>
</protein>
<dbReference type="Gene3D" id="3.40.50.2300">
    <property type="match status" value="1"/>
</dbReference>
<name>A0A654M2G9_9ARCH</name>